<comment type="catalytic activity">
    <reaction evidence="4">
        <text>an aliphatic alcohol + acetyl-CoA = an acetyl ester + CoA</text>
        <dbReference type="Rhea" id="RHEA:17229"/>
        <dbReference type="ChEBI" id="CHEBI:2571"/>
        <dbReference type="ChEBI" id="CHEBI:47622"/>
        <dbReference type="ChEBI" id="CHEBI:57287"/>
        <dbReference type="ChEBI" id="CHEBI:57288"/>
        <dbReference type="EC" id="2.3.1.84"/>
    </reaction>
</comment>
<evidence type="ECO:0000256" key="2">
    <source>
        <dbReference type="ARBA" id="ARBA00022679"/>
    </source>
</evidence>
<feature type="domain" description="AB hydrolase-1" evidence="9">
    <location>
        <begin position="174"/>
        <end position="388"/>
    </location>
</feature>
<dbReference type="GeneID" id="64967905"/>
<organism evidence="10 11">
    <name type="scientific">Aspergillus puulaauensis</name>
    <dbReference type="NCBI Taxonomy" id="1220207"/>
    <lineage>
        <taxon>Eukaryota</taxon>
        <taxon>Fungi</taxon>
        <taxon>Dikarya</taxon>
        <taxon>Ascomycota</taxon>
        <taxon>Pezizomycotina</taxon>
        <taxon>Eurotiomycetes</taxon>
        <taxon>Eurotiomycetidae</taxon>
        <taxon>Eurotiales</taxon>
        <taxon>Aspergillaceae</taxon>
        <taxon>Aspergillus</taxon>
    </lineage>
</organism>
<protein>
    <recommendedName>
        <fullName evidence="6">alcohol O-acetyltransferase</fullName>
        <ecNumber evidence="6">2.3.1.84</ecNumber>
    </recommendedName>
    <alternativeName>
        <fullName evidence="7">Alcohol O-acetyltransferase</fullName>
    </alternativeName>
</protein>
<dbReference type="KEGG" id="apuu:APUU_10728A"/>
<dbReference type="AlphaFoldDB" id="A0A7R7XAX9"/>
<dbReference type="GO" id="GO:0047372">
    <property type="term" value="F:monoacylglycerol lipase activity"/>
    <property type="evidence" value="ECO:0007669"/>
    <property type="project" value="TreeGrafter"/>
</dbReference>
<proteinExistence type="inferred from homology"/>
<reference evidence="10" key="2">
    <citation type="submission" date="2021-02" db="EMBL/GenBank/DDBJ databases">
        <title>Aspergillus puulaauensis MK2 genome sequence.</title>
        <authorList>
            <person name="Futagami T."/>
            <person name="Mori K."/>
            <person name="Kadooka C."/>
            <person name="Tanaka T."/>
        </authorList>
    </citation>
    <scope>NUCLEOTIDE SEQUENCE</scope>
    <source>
        <strain evidence="10">MK2</strain>
    </source>
</reference>
<dbReference type="PANTHER" id="PTHR10794:SF63">
    <property type="entry name" value="ALPHA_BETA HYDROLASE 1, ISOFORM A"/>
    <property type="match status" value="1"/>
</dbReference>
<keyword evidence="8" id="KW-1133">Transmembrane helix</keyword>
<evidence type="ECO:0000256" key="8">
    <source>
        <dbReference type="SAM" id="Phobius"/>
    </source>
</evidence>
<reference evidence="10" key="1">
    <citation type="submission" date="2021-01" db="EMBL/GenBank/DDBJ databases">
        <authorList>
            <consortium name="Aspergillus puulaauensis MK2 genome sequencing consortium"/>
            <person name="Kazuki M."/>
            <person name="Futagami T."/>
        </authorList>
    </citation>
    <scope>NUCLEOTIDE SEQUENCE</scope>
    <source>
        <strain evidence="10">MK2</strain>
    </source>
</reference>
<dbReference type="InterPro" id="IPR000073">
    <property type="entry name" value="AB_hydrolase_1"/>
</dbReference>
<sequence>MAASAAFQPSTFSSPGPVSVLVGLVIAMGIFSWARPSGRISFFRSKENNLFLARKSSNSGAKEQTTLAELCRTATPKRCDLNPLLFNGHLQTCWTAVKFDGVPVHYKRRIFEADSVRYQGQFAIDFVVEPYEAPNDPLATDAERKYTLPSGLPERTAMLSEEEFAALPSDDTKPMLVVLHGLSGGSHELYLRHVVHPMIANGEWEACVVNSRGCAQTKISTGVLYNARATWDVRQAVKWLRKTFPNRPLFGIGFSLGANILTNYLGEEGDACELKAAVICASPWNLEISSHALQSSFMGLQVYSKVMGTSMKQLFEQHAEEVIKNPRIDAEAIRSITYLHEFDRALQCALWGYPTEGAYYRDATSTDSLLAIRIPFFVIQAEDDPIASISGLPFQEIAQNPYGVMMTTSWGGHLGWFEFGGDRWFVKPVTNFLNIMANEIDLKSPPVVEKPELVHGQTSDLHKDAAIESTAASFSPMQRKLTLPIIN</sequence>
<dbReference type="GO" id="GO:0008126">
    <property type="term" value="F:acetylesterase activity"/>
    <property type="evidence" value="ECO:0007669"/>
    <property type="project" value="TreeGrafter"/>
</dbReference>
<dbReference type="Pfam" id="PF00561">
    <property type="entry name" value="Abhydrolase_1"/>
    <property type="match status" value="1"/>
</dbReference>
<keyword evidence="8" id="KW-0812">Transmembrane</keyword>
<evidence type="ECO:0000256" key="6">
    <source>
        <dbReference type="ARBA" id="ARBA00066969"/>
    </source>
</evidence>
<name>A0A7R7XAX9_9EURO</name>
<dbReference type="EMBL" id="AP024443">
    <property type="protein sequence ID" value="BCS17900.1"/>
    <property type="molecule type" value="Genomic_DNA"/>
</dbReference>
<evidence type="ECO:0000256" key="1">
    <source>
        <dbReference type="ARBA" id="ARBA00010884"/>
    </source>
</evidence>
<evidence type="ECO:0000259" key="9">
    <source>
        <dbReference type="Pfam" id="PF00561"/>
    </source>
</evidence>
<evidence type="ECO:0000313" key="11">
    <source>
        <dbReference type="Proteomes" id="UP000654913"/>
    </source>
</evidence>
<dbReference type="Proteomes" id="UP000654913">
    <property type="component" value="Chromosome 1"/>
</dbReference>
<dbReference type="InterPro" id="IPR050960">
    <property type="entry name" value="AB_hydrolase_4_sf"/>
</dbReference>
<dbReference type="RefSeq" id="XP_041550094.1">
    <property type="nucleotide sequence ID" value="XM_041704018.1"/>
</dbReference>
<evidence type="ECO:0000256" key="5">
    <source>
        <dbReference type="ARBA" id="ARBA00054277"/>
    </source>
</evidence>
<dbReference type="OrthoDB" id="5954035at2759"/>
<gene>
    <name evidence="10" type="ORF">APUU_10728A</name>
</gene>
<keyword evidence="3" id="KW-0378">Hydrolase</keyword>
<dbReference type="EC" id="2.3.1.84" evidence="6"/>
<dbReference type="GO" id="GO:0004026">
    <property type="term" value="F:alcohol O-acetyltransferase activity"/>
    <property type="evidence" value="ECO:0007669"/>
    <property type="project" value="UniProtKB-EC"/>
</dbReference>
<dbReference type="Gene3D" id="3.40.50.1820">
    <property type="entry name" value="alpha/beta hydrolase"/>
    <property type="match status" value="1"/>
</dbReference>
<keyword evidence="11" id="KW-1185">Reference proteome</keyword>
<keyword evidence="2" id="KW-0808">Transferase</keyword>
<dbReference type="GO" id="GO:0051793">
    <property type="term" value="P:medium-chain fatty acid catabolic process"/>
    <property type="evidence" value="ECO:0007669"/>
    <property type="project" value="UniProtKB-ARBA"/>
</dbReference>
<dbReference type="InterPro" id="IPR029058">
    <property type="entry name" value="AB_hydrolase_fold"/>
</dbReference>
<dbReference type="FunFam" id="3.40.50.1820:FF:000137">
    <property type="entry name" value="EEB1p Acyl-coenzymeA:ethanol O-acyltransferase"/>
    <property type="match status" value="1"/>
</dbReference>
<feature type="transmembrane region" description="Helical" evidence="8">
    <location>
        <begin position="16"/>
        <end position="34"/>
    </location>
</feature>
<keyword evidence="8" id="KW-0472">Membrane</keyword>
<dbReference type="PANTHER" id="PTHR10794">
    <property type="entry name" value="ABHYDROLASE DOMAIN-CONTAINING PROTEIN"/>
    <property type="match status" value="1"/>
</dbReference>
<evidence type="ECO:0000256" key="7">
    <source>
        <dbReference type="ARBA" id="ARBA00080774"/>
    </source>
</evidence>
<comment type="function">
    <text evidence="5">Displays enzymatic activity both for medium-chain fatty acid (MCFA) ethyl ester synthesis and hydrolysis (esterase activity). MCFA are toxic for yeast and this enzyme could thus be involved in their detoxification by esterification.</text>
</comment>
<evidence type="ECO:0000256" key="4">
    <source>
        <dbReference type="ARBA" id="ARBA00050620"/>
    </source>
</evidence>
<evidence type="ECO:0000256" key="3">
    <source>
        <dbReference type="ARBA" id="ARBA00022801"/>
    </source>
</evidence>
<dbReference type="GO" id="GO:0051792">
    <property type="term" value="P:medium-chain fatty acid biosynthetic process"/>
    <property type="evidence" value="ECO:0007669"/>
    <property type="project" value="TreeGrafter"/>
</dbReference>
<dbReference type="SUPFAM" id="SSF53474">
    <property type="entry name" value="alpha/beta-Hydrolases"/>
    <property type="match status" value="1"/>
</dbReference>
<comment type="similarity">
    <text evidence="1">Belongs to the AB hydrolase superfamily. AB hydrolase 4 family.</text>
</comment>
<evidence type="ECO:0000313" key="10">
    <source>
        <dbReference type="EMBL" id="BCS17900.1"/>
    </source>
</evidence>
<accession>A0A7R7XAX9</accession>